<dbReference type="EMBL" id="JAYWIO010000008">
    <property type="protein sequence ID" value="KAK7245508.1"/>
    <property type="molecule type" value="Genomic_DNA"/>
</dbReference>
<dbReference type="Proteomes" id="UP001372338">
    <property type="component" value="Unassembled WGS sequence"/>
</dbReference>
<sequence length="66" mass="7812">MSNFDAASHREILPSSWEKIHRFFLLSSSELVSFSIPIPKAKIPFYFLSFSFFFLKIEKQNQLVIR</sequence>
<evidence type="ECO:0000313" key="2">
    <source>
        <dbReference type="Proteomes" id="UP001372338"/>
    </source>
</evidence>
<protein>
    <submittedName>
        <fullName evidence="1">Uncharacterized protein</fullName>
    </submittedName>
</protein>
<comment type="caution">
    <text evidence="1">The sequence shown here is derived from an EMBL/GenBank/DDBJ whole genome shotgun (WGS) entry which is preliminary data.</text>
</comment>
<accession>A0AAN9HU93</accession>
<gene>
    <name evidence="1" type="ORF">RIF29_40354</name>
</gene>
<keyword evidence="2" id="KW-1185">Reference proteome</keyword>
<evidence type="ECO:0000313" key="1">
    <source>
        <dbReference type="EMBL" id="KAK7245508.1"/>
    </source>
</evidence>
<proteinExistence type="predicted"/>
<name>A0AAN9HU93_CROPI</name>
<reference evidence="1 2" key="1">
    <citation type="submission" date="2024-01" db="EMBL/GenBank/DDBJ databases">
        <title>The genomes of 5 underutilized Papilionoideae crops provide insights into root nodulation and disease resistanc.</title>
        <authorList>
            <person name="Yuan L."/>
        </authorList>
    </citation>
    <scope>NUCLEOTIDE SEQUENCE [LARGE SCALE GENOMIC DNA]</scope>
    <source>
        <strain evidence="1">ZHUSHIDOU_FW_LH</strain>
        <tissue evidence="1">Leaf</tissue>
    </source>
</reference>
<organism evidence="1 2">
    <name type="scientific">Crotalaria pallida</name>
    <name type="common">Smooth rattlebox</name>
    <name type="synonym">Crotalaria striata</name>
    <dbReference type="NCBI Taxonomy" id="3830"/>
    <lineage>
        <taxon>Eukaryota</taxon>
        <taxon>Viridiplantae</taxon>
        <taxon>Streptophyta</taxon>
        <taxon>Embryophyta</taxon>
        <taxon>Tracheophyta</taxon>
        <taxon>Spermatophyta</taxon>
        <taxon>Magnoliopsida</taxon>
        <taxon>eudicotyledons</taxon>
        <taxon>Gunneridae</taxon>
        <taxon>Pentapetalae</taxon>
        <taxon>rosids</taxon>
        <taxon>fabids</taxon>
        <taxon>Fabales</taxon>
        <taxon>Fabaceae</taxon>
        <taxon>Papilionoideae</taxon>
        <taxon>50 kb inversion clade</taxon>
        <taxon>genistoids sensu lato</taxon>
        <taxon>core genistoids</taxon>
        <taxon>Crotalarieae</taxon>
        <taxon>Crotalaria</taxon>
    </lineage>
</organism>
<dbReference type="AlphaFoldDB" id="A0AAN9HU93"/>